<evidence type="ECO:0000313" key="3">
    <source>
        <dbReference type="Proteomes" id="UP001175261"/>
    </source>
</evidence>
<dbReference type="PANTHER" id="PTHR40619">
    <property type="entry name" value="FUNGAL STAND N-TERMINAL GOODBYE DOMAIN-CONTAINING PROTEIN"/>
    <property type="match status" value="1"/>
</dbReference>
<accession>A0AA39GT91</accession>
<dbReference type="EMBL" id="JAPDFR010000001">
    <property type="protein sequence ID" value="KAK0392759.1"/>
    <property type="molecule type" value="Genomic_DNA"/>
</dbReference>
<dbReference type="AlphaFoldDB" id="A0AA39GT91"/>
<evidence type="ECO:0000256" key="1">
    <source>
        <dbReference type="SAM" id="MobiDB-lite"/>
    </source>
</evidence>
<gene>
    <name evidence="2" type="ORF">NLU13_2254</name>
</gene>
<dbReference type="Proteomes" id="UP001175261">
    <property type="component" value="Unassembled WGS sequence"/>
</dbReference>
<sequence length="681" mass="75291">MAPLTFPFQGARRQLTFPPSRHDRLLSNSAAEFVELRAGGELCRRDGAGQGRFVHRQGVVGDARITDTAGSGRQVALDVDHQAPKFVSGLDRFVPAENAPSSAEYYKASSEMIAKFQVTLENFTKTLQSRKVFKTLQIEPRDPASYDLEYVLKVASVVKEHKEGLENTQTIKKFIRRCCKGTSDNSTVLKGFLSMIPTDTYGAVISGGLTLILAAVESHERSRMEIQATLADIPRKLNNIQRVSKAHRKTPELHLCADQVFLSIFVVLERIINKLSMSFIEKGMTKLKGQGDEIKDAIEEFGMKVTEFQEEVDVCAQLRFGRIEEGQNTIIKRLEGLPDRKELEAFVCTLLYRLNTSHPNFNPIDGSTQRLIKPSSNTATSPGQDATLLQDTAKELAAAWISDLGDFDPTSDRHITELLSGLADLSIEERDQLQSIIGSDVVQDWLTPTTSSLLYMHAETPPEELVNALSFSAATLTLTLAGAVDMPVLSFFCGLRRNDSRENSRSGPQAIRKSLNGQLLRFVLDRRSSADLSFLQDETLRRKSKSKSKYAKKLFHEILGALPDNEVVFIVLDSFSRLGGSPGDKDKGDDIIRELAALKSGFPELIIKILVVDAMPSCPVSKLADVTLYVPDEVDGWRNDVNLAVLDQSNRDAISQLMRRQGKEASSAVESSDFSSGSESD</sequence>
<evidence type="ECO:0000313" key="2">
    <source>
        <dbReference type="EMBL" id="KAK0392759.1"/>
    </source>
</evidence>
<comment type="caution">
    <text evidence="2">The sequence shown here is derived from an EMBL/GenBank/DDBJ whole genome shotgun (WGS) entry which is preliminary data.</text>
</comment>
<name>A0AA39GT91_SARSR</name>
<dbReference type="PANTHER" id="PTHR40619:SF3">
    <property type="entry name" value="FUNGAL STAND N-TERMINAL GOODBYE DOMAIN-CONTAINING PROTEIN"/>
    <property type="match status" value="1"/>
</dbReference>
<feature type="compositionally biased region" description="Low complexity" evidence="1">
    <location>
        <begin position="664"/>
        <end position="681"/>
    </location>
</feature>
<feature type="region of interest" description="Disordered" evidence="1">
    <location>
        <begin position="660"/>
        <end position="681"/>
    </location>
</feature>
<proteinExistence type="predicted"/>
<protein>
    <submittedName>
        <fullName evidence="2">Uncharacterized protein</fullName>
    </submittedName>
</protein>
<reference evidence="2" key="1">
    <citation type="submission" date="2022-10" db="EMBL/GenBank/DDBJ databases">
        <title>Determination and structural analysis of whole genome sequence of Sarocladium strictum F4-1.</title>
        <authorList>
            <person name="Hu L."/>
            <person name="Jiang Y."/>
        </authorList>
    </citation>
    <scope>NUCLEOTIDE SEQUENCE</scope>
    <source>
        <strain evidence="2">F4-1</strain>
    </source>
</reference>
<keyword evidence="3" id="KW-1185">Reference proteome</keyword>
<organism evidence="2 3">
    <name type="scientific">Sarocladium strictum</name>
    <name type="common">Black bundle disease fungus</name>
    <name type="synonym">Acremonium strictum</name>
    <dbReference type="NCBI Taxonomy" id="5046"/>
    <lineage>
        <taxon>Eukaryota</taxon>
        <taxon>Fungi</taxon>
        <taxon>Dikarya</taxon>
        <taxon>Ascomycota</taxon>
        <taxon>Pezizomycotina</taxon>
        <taxon>Sordariomycetes</taxon>
        <taxon>Hypocreomycetidae</taxon>
        <taxon>Hypocreales</taxon>
        <taxon>Sarocladiaceae</taxon>
        <taxon>Sarocladium</taxon>
    </lineage>
</organism>